<dbReference type="InterPro" id="IPR005069">
    <property type="entry name" value="Nucl-diP-sugar_transferase"/>
</dbReference>
<keyword evidence="11" id="KW-0576">Peroxisome</keyword>
<dbReference type="GO" id="GO:0005777">
    <property type="term" value="C:peroxisome"/>
    <property type="evidence" value="ECO:0007669"/>
    <property type="project" value="UniProtKB-SubCell"/>
</dbReference>
<comment type="catalytic activity">
    <reaction evidence="13">
        <text>a ubiquinone + NADH + H(+) = a ubiquinol + NAD(+)</text>
        <dbReference type="Rhea" id="RHEA:23152"/>
        <dbReference type="Rhea" id="RHEA-COMP:9565"/>
        <dbReference type="Rhea" id="RHEA-COMP:9566"/>
        <dbReference type="ChEBI" id="CHEBI:15378"/>
        <dbReference type="ChEBI" id="CHEBI:16389"/>
        <dbReference type="ChEBI" id="CHEBI:17976"/>
        <dbReference type="ChEBI" id="CHEBI:57540"/>
        <dbReference type="ChEBI" id="CHEBI:57945"/>
    </reaction>
</comment>
<evidence type="ECO:0000256" key="1">
    <source>
        <dbReference type="ARBA" id="ARBA00004137"/>
    </source>
</evidence>
<evidence type="ECO:0000256" key="5">
    <source>
        <dbReference type="ARBA" id="ARBA00022630"/>
    </source>
</evidence>
<comment type="caution">
    <text evidence="16">The sequence shown here is derived from an EMBL/GenBank/DDBJ whole genome shotgun (WGS) entry which is preliminary data.</text>
</comment>
<dbReference type="PRINTS" id="PR00368">
    <property type="entry name" value="FADPNR"/>
</dbReference>
<evidence type="ECO:0000313" key="17">
    <source>
        <dbReference type="Proteomes" id="UP000298416"/>
    </source>
</evidence>
<evidence type="ECO:0000256" key="2">
    <source>
        <dbReference type="ARBA" id="ARBA00004275"/>
    </source>
</evidence>
<comment type="similarity">
    <text evidence="3">Belongs to the NADH dehydrogenase family.</text>
</comment>
<keyword evidence="8" id="KW-0560">Oxidoreductase</keyword>
<reference evidence="16" key="2">
    <citation type="submission" date="2020-08" db="EMBL/GenBank/DDBJ databases">
        <title>Plant Genome Project.</title>
        <authorList>
            <person name="Zhang R.-G."/>
        </authorList>
    </citation>
    <scope>NUCLEOTIDE SEQUENCE</scope>
    <source>
        <strain evidence="16">Huo1</strain>
        <tissue evidence="16">Leaf</tissue>
    </source>
</reference>
<sequence length="851" mass="96233">MGIGGIGGGSTKRRVEIPSYRIQSPPQFSITLYRAVLLGASIGLMYIVLGQSQYSPLQSPISTETPERESESSSFHIFKSEDKKPEKELDFILKKAAMKDRKTVIITTVNVAWTKPSSIFDLFLESLKIGNETQKYLENLVVVALDPEAYNRCVRLHPYCYSLTTEGGDFSGEKKFMSEDYVKMMWRRIDFLRSILKLGYNFIFSDADVTWLRDPFSRLYEDSDIQFSTDLYLFNSSRSRPNLPNAGWFYVESNPRTIQFYKYWYSKRLNFPGVNEQDVLRKIIFDGSFSNETGVDIRLLDMAYFGGCGGGLLAFANNNPARTAYADAAGGAHIRKKKVVVLGTGWAGTSFLKGLKDPSLDVEIVSPRNYFAFTPLLPSVTNGTVEARSIIEPIRNIVRKKAFDVQFREAECYKIDTKNKKVHCKSTQQNNVGGSEDFTVDYDYLVIAMGARSNTFNTPGVVEHTHFLKEIEDAQKIRKTVIDCFEKASLPNISEEERKRILHFVVVGGGPTGVEFAAELHDFVIEDLAKLYPYLKSYVTITLLEAGDHILNMFDKRITQFAEDKFRRDGLDLKVGSMVTKVTDKEICTKERATGQNVSIPYGMVVWSTGIGTRPVVMDFMKQIGQTNRRVLATDEWLRVEGCEDIYALGDCATIDQRKVMEDIAAIFSKADKNNTGKLKADDFNEVINDITERYPQVVIHLKKQQVKNFLQLLKNAQGEDELDIEKFKLALSAVDAQMKNLPATAQVAAQQGTYLADCFNRMDDCEKNPEGPLRFRGSGRHRFKAFRYKHLGQFAPLGGEQTAAQLPGDWVSIGHSTQWLWYSVYASQLAHKSAGDLRLGKAFHIRKRLK</sequence>
<dbReference type="GO" id="GO:0005509">
    <property type="term" value="F:calcium ion binding"/>
    <property type="evidence" value="ECO:0007669"/>
    <property type="project" value="InterPro"/>
</dbReference>
<evidence type="ECO:0000313" key="16">
    <source>
        <dbReference type="EMBL" id="KAG6419513.1"/>
    </source>
</evidence>
<dbReference type="SUPFAM" id="SSF51905">
    <property type="entry name" value="FAD/NAD(P)-binding domain"/>
    <property type="match status" value="2"/>
</dbReference>
<dbReference type="PANTHER" id="PTHR43706">
    <property type="entry name" value="NADH DEHYDROGENASE"/>
    <property type="match status" value="1"/>
</dbReference>
<evidence type="ECO:0000256" key="13">
    <source>
        <dbReference type="ARBA" id="ARBA00049010"/>
    </source>
</evidence>
<dbReference type="InterPro" id="IPR011992">
    <property type="entry name" value="EF-hand-dom_pair"/>
</dbReference>
<dbReference type="Pfam" id="PF03407">
    <property type="entry name" value="Nucleotid_trans"/>
    <property type="match status" value="1"/>
</dbReference>
<dbReference type="InterPro" id="IPR045024">
    <property type="entry name" value="NDH-2"/>
</dbReference>
<dbReference type="Proteomes" id="UP000298416">
    <property type="component" value="Unassembled WGS sequence"/>
</dbReference>
<evidence type="ECO:0000256" key="9">
    <source>
        <dbReference type="ARBA" id="ARBA00023027"/>
    </source>
</evidence>
<dbReference type="InterPro" id="IPR023753">
    <property type="entry name" value="FAD/NAD-binding_dom"/>
</dbReference>
<reference evidence="16" key="1">
    <citation type="submission" date="2018-01" db="EMBL/GenBank/DDBJ databases">
        <authorList>
            <person name="Mao J.F."/>
        </authorList>
    </citation>
    <scope>NUCLEOTIDE SEQUENCE</scope>
    <source>
        <strain evidence="16">Huo1</strain>
        <tissue evidence="16">Leaf</tissue>
    </source>
</reference>
<evidence type="ECO:0000256" key="8">
    <source>
        <dbReference type="ARBA" id="ARBA00023002"/>
    </source>
</evidence>
<keyword evidence="5" id="KW-0285">Flavoprotein</keyword>
<dbReference type="FunFam" id="3.50.50.100:FF:000002">
    <property type="entry name" value="External alternative NAD(P)H-ubiquinone oxidoreductase B1, mitochondrial"/>
    <property type="match status" value="1"/>
</dbReference>
<dbReference type="InterPro" id="IPR036188">
    <property type="entry name" value="FAD/NAD-bd_sf"/>
</dbReference>
<dbReference type="GO" id="GO:0050136">
    <property type="term" value="F:NADH dehydrogenase (quinone) (non-electrogenic) activity"/>
    <property type="evidence" value="ECO:0007669"/>
    <property type="project" value="UniProtKB-EC"/>
</dbReference>
<dbReference type="Gene3D" id="3.50.50.100">
    <property type="match status" value="2"/>
</dbReference>
<evidence type="ECO:0000256" key="10">
    <source>
        <dbReference type="ARBA" id="ARBA00023128"/>
    </source>
</evidence>
<organism evidence="16">
    <name type="scientific">Salvia splendens</name>
    <name type="common">Scarlet sage</name>
    <dbReference type="NCBI Taxonomy" id="180675"/>
    <lineage>
        <taxon>Eukaryota</taxon>
        <taxon>Viridiplantae</taxon>
        <taxon>Streptophyta</taxon>
        <taxon>Embryophyta</taxon>
        <taxon>Tracheophyta</taxon>
        <taxon>Spermatophyta</taxon>
        <taxon>Magnoliopsida</taxon>
        <taxon>eudicotyledons</taxon>
        <taxon>Gunneridae</taxon>
        <taxon>Pentapetalae</taxon>
        <taxon>asterids</taxon>
        <taxon>lamiids</taxon>
        <taxon>Lamiales</taxon>
        <taxon>Lamiaceae</taxon>
        <taxon>Nepetoideae</taxon>
        <taxon>Mentheae</taxon>
        <taxon>Salviinae</taxon>
        <taxon>Salvia</taxon>
        <taxon>Salvia subgen. Calosphace</taxon>
        <taxon>core Calosphace</taxon>
    </lineage>
</organism>
<dbReference type="EC" id="1.6.5.9" evidence="4"/>
<keyword evidence="9" id="KW-0520">NAD</keyword>
<evidence type="ECO:0000256" key="3">
    <source>
        <dbReference type="ARBA" id="ARBA00005272"/>
    </source>
</evidence>
<evidence type="ECO:0000256" key="11">
    <source>
        <dbReference type="ARBA" id="ARBA00023140"/>
    </source>
</evidence>
<feature type="region of interest" description="Disordered" evidence="14">
    <location>
        <begin position="58"/>
        <end position="77"/>
    </location>
</feature>
<evidence type="ECO:0000259" key="15">
    <source>
        <dbReference type="PROSITE" id="PS50222"/>
    </source>
</evidence>
<proteinExistence type="inferred from homology"/>
<keyword evidence="7" id="KW-0274">FAD</keyword>
<evidence type="ECO:0000256" key="12">
    <source>
        <dbReference type="ARBA" id="ARBA00047599"/>
    </source>
</evidence>
<protein>
    <recommendedName>
        <fullName evidence="4">NADH:ubiquinone reductase (non-electrogenic)</fullName>
        <ecNumber evidence="4">1.6.5.9</ecNumber>
    </recommendedName>
</protein>
<keyword evidence="6" id="KW-0472">Membrane</keyword>
<dbReference type="PROSITE" id="PS50222">
    <property type="entry name" value="EF_HAND_2"/>
    <property type="match status" value="1"/>
</dbReference>
<dbReference type="InterPro" id="IPR002048">
    <property type="entry name" value="EF_hand_dom"/>
</dbReference>
<accession>A0A8X8XT07</accession>
<comment type="catalytic activity">
    <reaction evidence="12">
        <text>a quinone + NADH + H(+) = a quinol + NAD(+)</text>
        <dbReference type="Rhea" id="RHEA:46160"/>
        <dbReference type="ChEBI" id="CHEBI:15378"/>
        <dbReference type="ChEBI" id="CHEBI:24646"/>
        <dbReference type="ChEBI" id="CHEBI:57540"/>
        <dbReference type="ChEBI" id="CHEBI:57945"/>
        <dbReference type="ChEBI" id="CHEBI:132124"/>
        <dbReference type="EC" id="1.6.5.9"/>
    </reaction>
</comment>
<keyword evidence="17" id="KW-1185">Reference proteome</keyword>
<evidence type="ECO:0000256" key="6">
    <source>
        <dbReference type="ARBA" id="ARBA00022792"/>
    </source>
</evidence>
<dbReference type="GO" id="GO:0005743">
    <property type="term" value="C:mitochondrial inner membrane"/>
    <property type="evidence" value="ECO:0007669"/>
    <property type="project" value="UniProtKB-SubCell"/>
</dbReference>
<dbReference type="Pfam" id="PF07992">
    <property type="entry name" value="Pyr_redox_2"/>
    <property type="match status" value="1"/>
</dbReference>
<dbReference type="EMBL" id="PNBA02000007">
    <property type="protein sequence ID" value="KAG6419513.1"/>
    <property type="molecule type" value="Genomic_DNA"/>
</dbReference>
<evidence type="ECO:0000256" key="4">
    <source>
        <dbReference type="ARBA" id="ARBA00012637"/>
    </source>
</evidence>
<feature type="domain" description="EF-hand" evidence="15">
    <location>
        <begin position="659"/>
        <end position="694"/>
    </location>
</feature>
<dbReference type="PANTHER" id="PTHR43706:SF47">
    <property type="entry name" value="EXTERNAL NADH-UBIQUINONE OXIDOREDUCTASE 1, MITOCHONDRIAL-RELATED"/>
    <property type="match status" value="1"/>
</dbReference>
<keyword evidence="10" id="KW-0496">Mitochondrion</keyword>
<gene>
    <name evidence="16" type="ORF">SASPL_121735</name>
</gene>
<evidence type="ECO:0000256" key="7">
    <source>
        <dbReference type="ARBA" id="ARBA00022827"/>
    </source>
</evidence>
<dbReference type="SUPFAM" id="SSF47473">
    <property type="entry name" value="EF-hand"/>
    <property type="match status" value="1"/>
</dbReference>
<comment type="subcellular location">
    <subcellularLocation>
        <location evidence="1">Mitochondrion inner membrane</location>
        <topology evidence="1">Peripheral membrane protein</topology>
        <orientation evidence="1">Intermembrane side</orientation>
    </subcellularLocation>
    <subcellularLocation>
        <location evidence="2">Peroxisome</location>
    </subcellularLocation>
</comment>
<dbReference type="AlphaFoldDB" id="A0A8X8XT07"/>
<evidence type="ECO:0000256" key="14">
    <source>
        <dbReference type="SAM" id="MobiDB-lite"/>
    </source>
</evidence>
<name>A0A8X8XT07_SALSN</name>
<keyword evidence="6" id="KW-0999">Mitochondrion inner membrane</keyword>